<dbReference type="Proteomes" id="UP000708148">
    <property type="component" value="Unassembled WGS sequence"/>
</dbReference>
<dbReference type="InterPro" id="IPR014729">
    <property type="entry name" value="Rossmann-like_a/b/a_fold"/>
</dbReference>
<reference evidence="2" key="1">
    <citation type="submission" date="2020-12" db="EMBL/GenBank/DDBJ databases">
        <authorList>
            <person name="Iha C."/>
        </authorList>
    </citation>
    <scope>NUCLEOTIDE SEQUENCE</scope>
</reference>
<dbReference type="PANTHER" id="PTHR31964">
    <property type="entry name" value="ADENINE NUCLEOTIDE ALPHA HYDROLASES-LIKE SUPERFAMILY PROTEIN"/>
    <property type="match status" value="1"/>
</dbReference>
<dbReference type="OrthoDB" id="843225at2759"/>
<dbReference type="EMBL" id="CAJHUC010000555">
    <property type="protein sequence ID" value="CAD7696829.1"/>
    <property type="molecule type" value="Genomic_DNA"/>
</dbReference>
<dbReference type="InterPro" id="IPR006016">
    <property type="entry name" value="UspA"/>
</dbReference>
<name>A0A8S1IPX3_9CHLO</name>
<feature type="domain" description="UspA" evidence="1">
    <location>
        <begin position="78"/>
        <end position="226"/>
    </location>
</feature>
<evidence type="ECO:0000259" key="1">
    <source>
        <dbReference type="Pfam" id="PF00582"/>
    </source>
</evidence>
<comment type="caution">
    <text evidence="2">The sequence shown here is derived from an EMBL/GenBank/DDBJ whole genome shotgun (WGS) entry which is preliminary data.</text>
</comment>
<dbReference type="PANTHER" id="PTHR31964:SF113">
    <property type="entry name" value="USPA DOMAIN-CONTAINING PROTEIN"/>
    <property type="match status" value="1"/>
</dbReference>
<dbReference type="Gene3D" id="3.40.50.620">
    <property type="entry name" value="HUPs"/>
    <property type="match status" value="1"/>
</dbReference>
<proteinExistence type="predicted"/>
<accession>A0A8S1IPX3</accession>
<dbReference type="CDD" id="cd23659">
    <property type="entry name" value="USP_At3g01520-like"/>
    <property type="match status" value="1"/>
</dbReference>
<sequence length="227" mass="24424">MEFSARLRGGLAIGRASIPELRWRRGGCATQVHACGGPRFVGRVASREAGKRGRVAARAAETGAEQATARREANGSGRQLVVAVDDSEESEKALRWTVNNFYRSGDVIHILHVIPFLPGQAVAGAVYYSPPPSEEVQERLVDDAEEFIDSRFRPLLESLGISYEVDVIQEESSETIGEAVCHSAVELRASAIVVASHKKSALATFILGSSSREVAGKSDLPVLVFHG</sequence>
<dbReference type="AlphaFoldDB" id="A0A8S1IPX3"/>
<protein>
    <recommendedName>
        <fullName evidence="1">UspA domain-containing protein</fullName>
    </recommendedName>
</protein>
<evidence type="ECO:0000313" key="2">
    <source>
        <dbReference type="EMBL" id="CAD7696829.1"/>
    </source>
</evidence>
<dbReference type="SUPFAM" id="SSF52402">
    <property type="entry name" value="Adenine nucleotide alpha hydrolases-like"/>
    <property type="match status" value="1"/>
</dbReference>
<gene>
    <name evidence="2" type="ORF">OSTQU699_LOCUS2190</name>
</gene>
<organism evidence="2 3">
    <name type="scientific">Ostreobium quekettii</name>
    <dbReference type="NCBI Taxonomy" id="121088"/>
    <lineage>
        <taxon>Eukaryota</taxon>
        <taxon>Viridiplantae</taxon>
        <taxon>Chlorophyta</taxon>
        <taxon>core chlorophytes</taxon>
        <taxon>Ulvophyceae</taxon>
        <taxon>TCBD clade</taxon>
        <taxon>Bryopsidales</taxon>
        <taxon>Ostreobineae</taxon>
        <taxon>Ostreobiaceae</taxon>
        <taxon>Ostreobium</taxon>
    </lineage>
</organism>
<evidence type="ECO:0000313" key="3">
    <source>
        <dbReference type="Proteomes" id="UP000708148"/>
    </source>
</evidence>
<dbReference type="Pfam" id="PF00582">
    <property type="entry name" value="Usp"/>
    <property type="match status" value="1"/>
</dbReference>
<dbReference type="PRINTS" id="PR01438">
    <property type="entry name" value="UNVRSLSTRESS"/>
</dbReference>
<keyword evidence="3" id="KW-1185">Reference proteome</keyword>
<dbReference type="InterPro" id="IPR006015">
    <property type="entry name" value="Universal_stress_UspA"/>
</dbReference>